<reference evidence="7 8" key="1">
    <citation type="submission" date="2020-12" db="EMBL/GenBank/DDBJ databases">
        <title>Revised draft genomes of Rhodomicrobium vannielii ATCC 17100 and Rhodomicrobium udaipurense JA643.</title>
        <authorList>
            <person name="Conners E.M."/>
            <person name="Davenport E.J."/>
            <person name="Bose A."/>
        </authorList>
    </citation>
    <scope>NUCLEOTIDE SEQUENCE [LARGE SCALE GENOMIC DNA]</scope>
    <source>
        <strain evidence="7 8">JA643</strain>
    </source>
</reference>
<gene>
    <name evidence="7" type="ORF">JDN41_06180</name>
</gene>
<keyword evidence="3 6" id="KW-0812">Transmembrane</keyword>
<dbReference type="PANTHER" id="PTHR31632:SF2">
    <property type="entry name" value="PLASMA MEMBRANE IRON PERMEASE"/>
    <property type="match status" value="1"/>
</dbReference>
<comment type="caution">
    <text evidence="7">The sequence shown here is derived from an EMBL/GenBank/DDBJ whole genome shotgun (WGS) entry which is preliminary data.</text>
</comment>
<feature type="transmembrane region" description="Helical" evidence="6">
    <location>
        <begin position="68"/>
        <end position="86"/>
    </location>
</feature>
<evidence type="ECO:0000313" key="7">
    <source>
        <dbReference type="EMBL" id="MBJ7543143.1"/>
    </source>
</evidence>
<sequence>MLAAAIIVFREVIEAGLIVGIVLAATKGVPSRGWFVAGGISAGLIGAALLAIFAGSLSEALDGEGQKVFNAGVLALAVVMLTWHNVWMASHGKQMAAELSAAGAAVAEGAKSLTALAIVVAVAVLREGAEVVLFLYGNAIASRESGSMMLAGGMLGLGGGIALTALTYAGLVRIPTRYLFSVTGVLIALLAAGMASQCVRILQDADIVSVWVDTAWNTSGFLSTNTLFGVMMQTLVGYDDRPSWLQVAAYLATLFGIFGMMRLSHIQHAKRRGAHRPNISPAERHGVRG</sequence>
<keyword evidence="5 6" id="KW-0472">Membrane</keyword>
<evidence type="ECO:0000256" key="6">
    <source>
        <dbReference type="SAM" id="Phobius"/>
    </source>
</evidence>
<dbReference type="AlphaFoldDB" id="A0A8I1GEN0"/>
<organism evidence="7 8">
    <name type="scientific">Rhodomicrobium udaipurense</name>
    <dbReference type="NCBI Taxonomy" id="1202716"/>
    <lineage>
        <taxon>Bacteria</taxon>
        <taxon>Pseudomonadati</taxon>
        <taxon>Pseudomonadota</taxon>
        <taxon>Alphaproteobacteria</taxon>
        <taxon>Hyphomicrobiales</taxon>
        <taxon>Hyphomicrobiaceae</taxon>
        <taxon>Rhodomicrobium</taxon>
    </lineage>
</organism>
<evidence type="ECO:0000256" key="4">
    <source>
        <dbReference type="ARBA" id="ARBA00022989"/>
    </source>
</evidence>
<accession>A0A8I1GEN0</accession>
<dbReference type="GO" id="GO:0033573">
    <property type="term" value="C:high-affinity iron permease complex"/>
    <property type="evidence" value="ECO:0007669"/>
    <property type="project" value="InterPro"/>
</dbReference>
<evidence type="ECO:0000256" key="1">
    <source>
        <dbReference type="ARBA" id="ARBA00004141"/>
    </source>
</evidence>
<feature type="transmembrane region" description="Helical" evidence="6">
    <location>
        <begin position="35"/>
        <end position="56"/>
    </location>
</feature>
<feature type="transmembrane region" description="Helical" evidence="6">
    <location>
        <begin position="115"/>
        <end position="136"/>
    </location>
</feature>
<feature type="transmembrane region" description="Helical" evidence="6">
    <location>
        <begin position="12"/>
        <end position="29"/>
    </location>
</feature>
<dbReference type="EMBL" id="JAEMUK010000011">
    <property type="protein sequence ID" value="MBJ7543143.1"/>
    <property type="molecule type" value="Genomic_DNA"/>
</dbReference>
<evidence type="ECO:0000313" key="8">
    <source>
        <dbReference type="Proteomes" id="UP000623250"/>
    </source>
</evidence>
<protein>
    <submittedName>
        <fullName evidence="7">FTR1 family protein</fullName>
    </submittedName>
</protein>
<feature type="transmembrane region" description="Helical" evidence="6">
    <location>
        <begin position="148"/>
        <end position="172"/>
    </location>
</feature>
<dbReference type="Proteomes" id="UP000623250">
    <property type="component" value="Unassembled WGS sequence"/>
</dbReference>
<dbReference type="GO" id="GO:0015093">
    <property type="term" value="F:ferrous iron transmembrane transporter activity"/>
    <property type="evidence" value="ECO:0007669"/>
    <property type="project" value="TreeGrafter"/>
</dbReference>
<feature type="transmembrane region" description="Helical" evidence="6">
    <location>
        <begin position="178"/>
        <end position="202"/>
    </location>
</feature>
<comment type="subcellular location">
    <subcellularLocation>
        <location evidence="1">Membrane</location>
        <topology evidence="1">Multi-pass membrane protein</topology>
    </subcellularLocation>
</comment>
<evidence type="ECO:0000256" key="3">
    <source>
        <dbReference type="ARBA" id="ARBA00022692"/>
    </source>
</evidence>
<comment type="similarity">
    <text evidence="2">Belongs to the oxidase-dependent Fe transporter (OFeT) (TC 9.A.10.1) family.</text>
</comment>
<dbReference type="RefSeq" id="WP_037235066.1">
    <property type="nucleotide sequence ID" value="NZ_JAEMUK010000011.1"/>
</dbReference>
<proteinExistence type="inferred from homology"/>
<dbReference type="Pfam" id="PF03239">
    <property type="entry name" value="FTR1"/>
    <property type="match status" value="1"/>
</dbReference>
<evidence type="ECO:0000256" key="5">
    <source>
        <dbReference type="ARBA" id="ARBA00023136"/>
    </source>
</evidence>
<feature type="transmembrane region" description="Helical" evidence="6">
    <location>
        <begin position="244"/>
        <end position="263"/>
    </location>
</feature>
<name>A0A8I1GEN0_9HYPH</name>
<dbReference type="PANTHER" id="PTHR31632">
    <property type="entry name" value="IRON TRANSPORTER FTH1"/>
    <property type="match status" value="1"/>
</dbReference>
<evidence type="ECO:0000256" key="2">
    <source>
        <dbReference type="ARBA" id="ARBA00008333"/>
    </source>
</evidence>
<dbReference type="InterPro" id="IPR004923">
    <property type="entry name" value="FTR1/Fip1/EfeU"/>
</dbReference>
<keyword evidence="8" id="KW-1185">Reference proteome</keyword>
<keyword evidence="4 6" id="KW-1133">Transmembrane helix</keyword>